<evidence type="ECO:0000259" key="3">
    <source>
        <dbReference type="Pfam" id="PF03629"/>
    </source>
</evidence>
<proteinExistence type="predicted"/>
<protein>
    <submittedName>
        <fullName evidence="4">Sialate O-acetylesterase</fullName>
    </submittedName>
</protein>
<name>A0ABV7FI31_9GAMM</name>
<keyword evidence="2" id="KW-0732">Signal</keyword>
<reference evidence="5" key="1">
    <citation type="journal article" date="2019" name="Int. J. Syst. Evol. Microbiol.">
        <title>The Global Catalogue of Microorganisms (GCM) 10K type strain sequencing project: providing services to taxonomists for standard genome sequencing and annotation.</title>
        <authorList>
            <consortium name="The Broad Institute Genomics Platform"/>
            <consortium name="The Broad Institute Genome Sequencing Center for Infectious Disease"/>
            <person name="Wu L."/>
            <person name="Ma J."/>
        </authorList>
    </citation>
    <scope>NUCLEOTIDE SEQUENCE [LARGE SCALE GENOMIC DNA]</scope>
    <source>
        <strain evidence="5">KCTC 52237</strain>
    </source>
</reference>
<dbReference type="Gene3D" id="2.60.120.260">
    <property type="entry name" value="Galactose-binding domain-like"/>
    <property type="match status" value="1"/>
</dbReference>
<dbReference type="Gene3D" id="2.60.40.10">
    <property type="entry name" value="Immunoglobulins"/>
    <property type="match status" value="1"/>
</dbReference>
<evidence type="ECO:0000313" key="5">
    <source>
        <dbReference type="Proteomes" id="UP001595555"/>
    </source>
</evidence>
<evidence type="ECO:0000313" key="4">
    <source>
        <dbReference type="EMBL" id="MFC3115894.1"/>
    </source>
</evidence>
<dbReference type="RefSeq" id="WP_378118640.1">
    <property type="nucleotide sequence ID" value="NZ_JBHRTF010000004.1"/>
</dbReference>
<keyword evidence="1" id="KW-0378">Hydrolase</keyword>
<dbReference type="Proteomes" id="UP001595555">
    <property type="component" value="Unassembled WGS sequence"/>
</dbReference>
<dbReference type="InterPro" id="IPR036514">
    <property type="entry name" value="SGNH_hydro_sf"/>
</dbReference>
<feature type="domain" description="Sialate O-acetylesterase" evidence="3">
    <location>
        <begin position="109"/>
        <end position="237"/>
    </location>
</feature>
<dbReference type="PANTHER" id="PTHR22901:SF0">
    <property type="entry name" value="SIALATE O-ACETYLESTERASE"/>
    <property type="match status" value="1"/>
</dbReference>
<dbReference type="PANTHER" id="PTHR22901">
    <property type="entry name" value="SIALATE O-ACETYLESTERASE"/>
    <property type="match status" value="1"/>
</dbReference>
<dbReference type="SUPFAM" id="SSF49785">
    <property type="entry name" value="Galactose-binding domain-like"/>
    <property type="match status" value="1"/>
</dbReference>
<dbReference type="InterPro" id="IPR039329">
    <property type="entry name" value="SIAE"/>
</dbReference>
<comment type="caution">
    <text evidence="4">The sequence shown here is derived from an EMBL/GenBank/DDBJ whole genome shotgun (WGS) entry which is preliminary data.</text>
</comment>
<feature type="domain" description="Sialate O-acetylesterase" evidence="3">
    <location>
        <begin position="433"/>
        <end position="544"/>
    </location>
</feature>
<evidence type="ECO:0000256" key="1">
    <source>
        <dbReference type="ARBA" id="ARBA00022801"/>
    </source>
</evidence>
<gene>
    <name evidence="4" type="ORF">ACFODX_10025</name>
</gene>
<dbReference type="Gene3D" id="3.40.50.1110">
    <property type="entry name" value="SGNH hydrolase"/>
    <property type="match status" value="1"/>
</dbReference>
<dbReference type="InterPro" id="IPR005181">
    <property type="entry name" value="SASA"/>
</dbReference>
<dbReference type="Pfam" id="PF03629">
    <property type="entry name" value="SASA"/>
    <property type="match status" value="2"/>
</dbReference>
<keyword evidence="5" id="KW-1185">Reference proteome</keyword>
<dbReference type="InterPro" id="IPR008979">
    <property type="entry name" value="Galactose-bd-like_sf"/>
</dbReference>
<organism evidence="4 5">
    <name type="scientific">Cellvibrio fontiphilus</name>
    <dbReference type="NCBI Taxonomy" id="1815559"/>
    <lineage>
        <taxon>Bacteria</taxon>
        <taxon>Pseudomonadati</taxon>
        <taxon>Pseudomonadota</taxon>
        <taxon>Gammaproteobacteria</taxon>
        <taxon>Cellvibrionales</taxon>
        <taxon>Cellvibrionaceae</taxon>
        <taxon>Cellvibrio</taxon>
    </lineage>
</organism>
<feature type="chain" id="PRO_5045180007" evidence="2">
    <location>
        <begin position="28"/>
        <end position="662"/>
    </location>
</feature>
<dbReference type="SUPFAM" id="SSF52266">
    <property type="entry name" value="SGNH hydrolase"/>
    <property type="match status" value="1"/>
</dbReference>
<evidence type="ECO:0000256" key="2">
    <source>
        <dbReference type="SAM" id="SignalP"/>
    </source>
</evidence>
<accession>A0ABV7FI31</accession>
<feature type="signal peptide" evidence="2">
    <location>
        <begin position="1"/>
        <end position="27"/>
    </location>
</feature>
<sequence length="662" mass="72528">MNNKSVISTRCLALLCAVFALCSPAYADVSLPRLLSDGAVLQRDKPIIIWGWADEGEQVKVSFAGKEQSTVAQQGQWQVTFPARKAGGTYDLVVTGKNTLRRSGIVLGDVWIASGQSNMELPLRRVKYQYPGLIETTQQPDIREFNVPVLYAFKGPLKDYTQGQWKTATPEHLEGFSAVGFFFAQKILAHTKVPVGIITIPVGGSPAEAWMSESALQQYPHYLEKLQPFKNDAHVQATIATDKANSSKWYTDLAAADIGLKNNWSQAELDSSDWKTIQLPGFFKENAAPADRDFTNGAVWLRKTIELSPAQAAQKAVLWLGCIVDGDEVFVNGQAVGQTGYQYPPRIYALPEKLLKAGKNTIAIRITSYSGNPGFVREKRYALMLGESELGAGYSGSEAVSLEGDWQYKIAARVGNMQPGTTLHYLPAALYNAKLAPALPLQIKGFIWYQGESNVTRAAEYQQLFSDLIVDWRNQFQQGDIPFIYAQLANFLPANPEPGESAWAELREAQRQTLALKNTAMAVAIDVGEWNDIHPLDKQSVGERLALGALKVAYGKKGLLASGPVLKKVVRKGDSLELSFTEVGKGLQVRGGGEVKHMAIAGADKKFVWAKVQLKKNTLRVSANGISEPKWVRYAWADNPEGANLYNSAGLPASPFEASVLD</sequence>
<dbReference type="InterPro" id="IPR013783">
    <property type="entry name" value="Ig-like_fold"/>
</dbReference>
<dbReference type="EMBL" id="JBHRTF010000004">
    <property type="protein sequence ID" value="MFC3115894.1"/>
    <property type="molecule type" value="Genomic_DNA"/>
</dbReference>